<dbReference type="EMBL" id="QXTE01000198">
    <property type="protein sequence ID" value="TFK02244.1"/>
    <property type="molecule type" value="Genomic_DNA"/>
</dbReference>
<feature type="compositionally biased region" description="Basic and acidic residues" evidence="1">
    <location>
        <begin position="58"/>
        <end position="79"/>
    </location>
</feature>
<comment type="caution">
    <text evidence="2">The sequence shown here is derived from an EMBL/GenBank/DDBJ whole genome shotgun (WGS) entry which is preliminary data.</text>
</comment>
<feature type="region of interest" description="Disordered" evidence="1">
    <location>
        <begin position="55"/>
        <end position="85"/>
    </location>
</feature>
<evidence type="ECO:0000313" key="2">
    <source>
        <dbReference type="EMBL" id="TFK02244.1"/>
    </source>
</evidence>
<dbReference type="AlphaFoldDB" id="A0A4D9E589"/>
<reference evidence="2 4" key="2">
    <citation type="submission" date="2019-04" db="EMBL/GenBank/DDBJ databases">
        <title>The genome sequence of big-headed turtle.</title>
        <authorList>
            <person name="Gong S."/>
        </authorList>
    </citation>
    <scope>NUCLEOTIDE SEQUENCE [LARGE SCALE GENOMIC DNA]</scope>
    <source>
        <strain evidence="2">DO16091913</strain>
        <tissue evidence="2">Muscle</tissue>
    </source>
</reference>
<dbReference type="GO" id="GO:0016787">
    <property type="term" value="F:hydrolase activity"/>
    <property type="evidence" value="ECO:0007669"/>
    <property type="project" value="UniProtKB-KW"/>
</dbReference>
<gene>
    <name evidence="2" type="ORF">DR999_PMT15524</name>
    <name evidence="3" type="ORF">DR999_PMT15541</name>
</gene>
<keyword evidence="4" id="KW-1185">Reference proteome</keyword>
<dbReference type="Proteomes" id="UP000297703">
    <property type="component" value="Unassembled WGS sequence"/>
</dbReference>
<evidence type="ECO:0000313" key="4">
    <source>
        <dbReference type="Proteomes" id="UP000297703"/>
    </source>
</evidence>
<dbReference type="EMBL" id="QXTE01000198">
    <property type="protein sequence ID" value="TFK02261.1"/>
    <property type="molecule type" value="Genomic_DNA"/>
</dbReference>
<proteinExistence type="predicted"/>
<name>A0A4D9E589_9SAUR</name>
<keyword evidence="2" id="KW-0378">Hydrolase</keyword>
<organism evidence="2 4">
    <name type="scientific">Platysternon megacephalum</name>
    <name type="common">big-headed turtle</name>
    <dbReference type="NCBI Taxonomy" id="55544"/>
    <lineage>
        <taxon>Eukaryota</taxon>
        <taxon>Metazoa</taxon>
        <taxon>Chordata</taxon>
        <taxon>Craniata</taxon>
        <taxon>Vertebrata</taxon>
        <taxon>Euteleostomi</taxon>
        <taxon>Archelosauria</taxon>
        <taxon>Testudinata</taxon>
        <taxon>Testudines</taxon>
        <taxon>Cryptodira</taxon>
        <taxon>Durocryptodira</taxon>
        <taxon>Testudinoidea</taxon>
        <taxon>Platysternidae</taxon>
        <taxon>Platysternon</taxon>
    </lineage>
</organism>
<evidence type="ECO:0000256" key="1">
    <source>
        <dbReference type="SAM" id="MobiDB-lite"/>
    </source>
</evidence>
<reference evidence="2 4" key="1">
    <citation type="submission" date="2019-04" db="EMBL/GenBank/DDBJ databases">
        <title>Draft genome of the big-headed turtle Platysternon megacephalum.</title>
        <authorList>
            <person name="Gong S."/>
        </authorList>
    </citation>
    <scope>NUCLEOTIDE SEQUENCE [LARGE SCALE GENOMIC DNA]</scope>
    <source>
        <strain evidence="2">DO16091913</strain>
        <tissue evidence="2">Muscle</tissue>
    </source>
</reference>
<accession>A0A4D9E589</accession>
<evidence type="ECO:0000313" key="3">
    <source>
        <dbReference type="EMBL" id="TFK02261.1"/>
    </source>
</evidence>
<sequence length="101" mass="10843">MGLVTGQKPNTEVFAEVGPTLVLAGQFLVANLICNNMTPHPFPCPVHSIPRAQSGYPLRHESPKAKGGWEDGGVREKTPDQGVSVAGSHRTLSLCHWFSVP</sequence>
<protein>
    <submittedName>
        <fullName evidence="2">Alpha/beta hydrolase domain-containing protein 14B</fullName>
    </submittedName>
    <submittedName>
        <fullName evidence="3">Interleukin-27 subunit beta</fullName>
    </submittedName>
</protein>